<proteinExistence type="predicted"/>
<dbReference type="RefSeq" id="WP_154803670.1">
    <property type="nucleotide sequence ID" value="NZ_LR134317.1"/>
</dbReference>
<reference evidence="1 2" key="1">
    <citation type="submission" date="2018-12" db="EMBL/GenBank/DDBJ databases">
        <authorList>
            <consortium name="Pathogen Informatics"/>
        </authorList>
    </citation>
    <scope>NUCLEOTIDE SEQUENCE [LARGE SCALE GENOMIC DNA]</scope>
    <source>
        <strain evidence="1 2">NCTC6180</strain>
    </source>
</reference>
<dbReference type="EMBL" id="LR134317">
    <property type="protein sequence ID" value="VEF05450.1"/>
    <property type="molecule type" value="Genomic_DNA"/>
</dbReference>
<dbReference type="AlphaFoldDB" id="A0A7Z9D2A8"/>
<dbReference type="Proteomes" id="UP000269903">
    <property type="component" value="Chromosome"/>
</dbReference>
<accession>A0A7Z9D2A8</accession>
<name>A0A7Z9D2A8_STRSZ</name>
<gene>
    <name evidence="1" type="ORF">NCTC6180_00343</name>
</gene>
<organism evidence="1 2">
    <name type="scientific">Streptococcus equi subsp. zooepidemicus</name>
    <dbReference type="NCBI Taxonomy" id="40041"/>
    <lineage>
        <taxon>Bacteria</taxon>
        <taxon>Bacillati</taxon>
        <taxon>Bacillota</taxon>
        <taxon>Bacilli</taxon>
        <taxon>Lactobacillales</taxon>
        <taxon>Streptococcaceae</taxon>
        <taxon>Streptococcus</taxon>
    </lineage>
</organism>
<evidence type="ECO:0000313" key="2">
    <source>
        <dbReference type="Proteomes" id="UP000269903"/>
    </source>
</evidence>
<evidence type="ECO:0000313" key="1">
    <source>
        <dbReference type="EMBL" id="VEF05450.1"/>
    </source>
</evidence>
<sequence>MLIPINEYYIEEEYAYVLRLMRQMLERQRIATVARLANSQGEAIKKTFKDQVKATASQTKESLQIMEGQLDTAIKGAVRDQLEQVVKKKLPQYDRLR</sequence>
<protein>
    <submittedName>
        <fullName evidence="1">Uncharacterized protein</fullName>
    </submittedName>
</protein>